<comment type="caution">
    <text evidence="1">The sequence shown here is derived from an EMBL/GenBank/DDBJ whole genome shotgun (WGS) entry which is preliminary data.</text>
</comment>
<dbReference type="AlphaFoldDB" id="A0A7J6TX25"/>
<organism evidence="1 2">
    <name type="scientific">Perkinsus olseni</name>
    <name type="common">Perkinsus atlanticus</name>
    <dbReference type="NCBI Taxonomy" id="32597"/>
    <lineage>
        <taxon>Eukaryota</taxon>
        <taxon>Sar</taxon>
        <taxon>Alveolata</taxon>
        <taxon>Perkinsozoa</taxon>
        <taxon>Perkinsea</taxon>
        <taxon>Perkinsida</taxon>
        <taxon>Perkinsidae</taxon>
        <taxon>Perkinsus</taxon>
    </lineage>
</organism>
<protein>
    <submittedName>
        <fullName evidence="1">Uncharacterized protein</fullName>
    </submittedName>
</protein>
<reference evidence="1 2" key="1">
    <citation type="submission" date="2020-04" db="EMBL/GenBank/DDBJ databases">
        <title>Perkinsus olseni comparative genomics.</title>
        <authorList>
            <person name="Bogema D.R."/>
        </authorList>
    </citation>
    <scope>NUCLEOTIDE SEQUENCE [LARGE SCALE GENOMIC DNA]</scope>
    <source>
        <strain evidence="1">ATCC PRA-205</strain>
    </source>
</reference>
<dbReference type="EMBL" id="JABANM010004405">
    <property type="protein sequence ID" value="KAF4749297.1"/>
    <property type="molecule type" value="Genomic_DNA"/>
</dbReference>
<sequence length="198" mass="22634">FSRKDGYRHTFVPFFMAIIDEECYEVYYNLLKHLDLLVRALTEGDKTLKDVVRLCVHDAHQGALEACKDYLPSFRNGTSLSTVKRHKYCLHASPTDDLYSCLSTALITAVEGKSDRGGRYLRNTLNVNRLGYPNIAITRDGLIGTQVLDNIVESFHKTVTLILSKRRRLNISKFAARIRKVITSMTRSSPQHFVQRPE</sequence>
<feature type="non-terminal residue" evidence="1">
    <location>
        <position position="198"/>
    </location>
</feature>
<evidence type="ECO:0000313" key="2">
    <source>
        <dbReference type="Proteomes" id="UP000574390"/>
    </source>
</evidence>
<evidence type="ECO:0000313" key="1">
    <source>
        <dbReference type="EMBL" id="KAF4749297.1"/>
    </source>
</evidence>
<name>A0A7J6TX25_PEROL</name>
<dbReference type="Proteomes" id="UP000574390">
    <property type="component" value="Unassembled WGS sequence"/>
</dbReference>
<proteinExistence type="predicted"/>
<gene>
    <name evidence="1" type="ORF">FOZ62_013479</name>
</gene>
<accession>A0A7J6TX25</accession>
<feature type="non-terminal residue" evidence="1">
    <location>
        <position position="1"/>
    </location>
</feature>